<dbReference type="EMBL" id="JAJHJB010000029">
    <property type="protein sequence ID" value="MCC5467255.1"/>
    <property type="molecule type" value="Genomic_DNA"/>
</dbReference>
<dbReference type="Proteomes" id="UP001165492">
    <property type="component" value="Unassembled WGS sequence"/>
</dbReference>
<evidence type="ECO:0000313" key="6">
    <source>
        <dbReference type="EMBL" id="MCC5467255.1"/>
    </source>
</evidence>
<feature type="domain" description="HTH cro/C1-type" evidence="5">
    <location>
        <begin position="23"/>
        <end position="67"/>
    </location>
</feature>
<keyword evidence="2" id="KW-0805">Transcription regulation</keyword>
<keyword evidence="7" id="KW-1185">Reference proteome</keyword>
<dbReference type="InterPro" id="IPR007324">
    <property type="entry name" value="Sugar-bd_dom_put"/>
</dbReference>
<evidence type="ECO:0000256" key="4">
    <source>
        <dbReference type="ARBA" id="ARBA00023163"/>
    </source>
</evidence>
<dbReference type="Pfam" id="PF04545">
    <property type="entry name" value="Sigma70_r4"/>
    <property type="match status" value="1"/>
</dbReference>
<reference evidence="6" key="1">
    <citation type="submission" date="2021-11" db="EMBL/GenBank/DDBJ databases">
        <title>Description of a new species Pelosinus isolated from the bottom sediments of Lake Baikal.</title>
        <authorList>
            <person name="Zakharyuk A."/>
        </authorList>
    </citation>
    <scope>NUCLEOTIDE SEQUENCE</scope>
    <source>
        <strain evidence="6">Bkl1</strain>
    </source>
</reference>
<dbReference type="Pfam" id="PF04198">
    <property type="entry name" value="Sugar-bind"/>
    <property type="match status" value="1"/>
</dbReference>
<organism evidence="6 7">
    <name type="scientific">Pelosinus baikalensis</name>
    <dbReference type="NCBI Taxonomy" id="2892015"/>
    <lineage>
        <taxon>Bacteria</taxon>
        <taxon>Bacillati</taxon>
        <taxon>Bacillota</taxon>
        <taxon>Negativicutes</taxon>
        <taxon>Selenomonadales</taxon>
        <taxon>Sporomusaceae</taxon>
        <taxon>Pelosinus</taxon>
    </lineage>
</organism>
<keyword evidence="4" id="KW-0804">Transcription</keyword>
<evidence type="ECO:0000259" key="5">
    <source>
        <dbReference type="PROSITE" id="PS50943"/>
    </source>
</evidence>
<protein>
    <submittedName>
        <fullName evidence="6">Sugar-binding transcriptional regulator</fullName>
    </submittedName>
</protein>
<keyword evidence="3" id="KW-0238">DNA-binding</keyword>
<dbReference type="InterPro" id="IPR001387">
    <property type="entry name" value="Cro/C1-type_HTH"/>
</dbReference>
<gene>
    <name evidence="6" type="ORF">LMF89_18125</name>
</gene>
<evidence type="ECO:0000256" key="2">
    <source>
        <dbReference type="ARBA" id="ARBA00023015"/>
    </source>
</evidence>
<dbReference type="RefSeq" id="WP_229536271.1">
    <property type="nucleotide sequence ID" value="NZ_JAJHJB010000029.1"/>
</dbReference>
<dbReference type="PROSITE" id="PS50943">
    <property type="entry name" value="HTH_CROC1"/>
    <property type="match status" value="1"/>
</dbReference>
<evidence type="ECO:0000313" key="7">
    <source>
        <dbReference type="Proteomes" id="UP001165492"/>
    </source>
</evidence>
<comment type="similarity">
    <text evidence="1">Belongs to the SorC transcriptional regulatory family.</text>
</comment>
<dbReference type="SUPFAM" id="SSF100950">
    <property type="entry name" value="NagB/RpiA/CoA transferase-like"/>
    <property type="match status" value="1"/>
</dbReference>
<dbReference type="InterPro" id="IPR037171">
    <property type="entry name" value="NagB/RpiA_transferase-like"/>
</dbReference>
<dbReference type="PANTHER" id="PTHR34294:SF1">
    <property type="entry name" value="TRANSCRIPTIONAL REGULATOR LSRR"/>
    <property type="match status" value="1"/>
</dbReference>
<dbReference type="Gene3D" id="1.10.10.60">
    <property type="entry name" value="Homeodomain-like"/>
    <property type="match status" value="1"/>
</dbReference>
<evidence type="ECO:0000256" key="3">
    <source>
        <dbReference type="ARBA" id="ARBA00023125"/>
    </source>
</evidence>
<dbReference type="InterPro" id="IPR007630">
    <property type="entry name" value="RNA_pol_sigma70_r4"/>
</dbReference>
<sequence length="320" mass="35865">MQKIVDDSRLIVKCCKLYYEEYYTQNEISKILGVSRPTISRLLKEGRDLGIVKIEIINPFERDFEELERRTEKRFQIREVLIIEDEADEVMQKRQLAKAAAKYLRRIVKDGDTLGISMGTTLKAIAEHINNNEKRKLTFIPLIGGVGQSEIDIHPNDIVMGFAQAFGGNFKLLHAPAVVSNENIKKELLKEQSIKEVIDHSKLCNIGIVGIGSPTDMGSTMMTSGYFNEDDTKEFAELGVVGDICLQFYDINGNADQFDFNKRVVGINLTDLKKIDTVIGVACGEKKVNAIIGALNSKIIDVLITNYSNAVAINNYKNNK</sequence>
<dbReference type="Gene3D" id="3.40.50.1360">
    <property type="match status" value="1"/>
</dbReference>
<dbReference type="InterPro" id="IPR051054">
    <property type="entry name" value="SorC_transcr_regulators"/>
</dbReference>
<name>A0ABS8HVS1_9FIRM</name>
<comment type="caution">
    <text evidence="6">The sequence shown here is derived from an EMBL/GenBank/DDBJ whole genome shotgun (WGS) entry which is preliminary data.</text>
</comment>
<accession>A0ABS8HVS1</accession>
<evidence type="ECO:0000256" key="1">
    <source>
        <dbReference type="ARBA" id="ARBA00010466"/>
    </source>
</evidence>
<dbReference type="PANTHER" id="PTHR34294">
    <property type="entry name" value="TRANSCRIPTIONAL REGULATOR-RELATED"/>
    <property type="match status" value="1"/>
</dbReference>
<proteinExistence type="inferred from homology"/>